<name>A0A975G7Q0_9BACT</name>
<evidence type="ECO:0000256" key="2">
    <source>
        <dbReference type="PROSITE-ProRule" id="PRU00169"/>
    </source>
</evidence>
<evidence type="ECO:0000313" key="4">
    <source>
        <dbReference type="EMBL" id="QUE50301.1"/>
    </source>
</evidence>
<dbReference type="EMBL" id="CP073100">
    <property type="protein sequence ID" value="QUE50301.1"/>
    <property type="molecule type" value="Genomic_DNA"/>
</dbReference>
<dbReference type="InterPro" id="IPR011006">
    <property type="entry name" value="CheY-like_superfamily"/>
</dbReference>
<dbReference type="GO" id="GO:0000160">
    <property type="term" value="P:phosphorelay signal transduction system"/>
    <property type="evidence" value="ECO:0007669"/>
    <property type="project" value="InterPro"/>
</dbReference>
<keyword evidence="1 2" id="KW-0597">Phosphoprotein</keyword>
<dbReference type="CDD" id="cd00156">
    <property type="entry name" value="REC"/>
    <property type="match status" value="1"/>
</dbReference>
<dbReference type="InterPro" id="IPR001789">
    <property type="entry name" value="Sig_transdc_resp-reg_receiver"/>
</dbReference>
<dbReference type="RefSeq" id="WP_211630441.1">
    <property type="nucleotide sequence ID" value="NZ_CP073100.1"/>
</dbReference>
<reference evidence="4" key="1">
    <citation type="submission" date="2021-04" db="EMBL/GenBank/DDBJ databases">
        <title>Luteolibacter sp. 32A isolated from the skin of an Anderson's salamander (Ambystoma andersonii).</title>
        <authorList>
            <person name="Spergser J."/>
            <person name="Busse H.-J."/>
        </authorList>
    </citation>
    <scope>NUCLEOTIDE SEQUENCE</scope>
    <source>
        <strain evidence="4">32A</strain>
    </source>
</reference>
<dbReference type="Gene3D" id="3.40.50.2300">
    <property type="match status" value="1"/>
</dbReference>
<proteinExistence type="predicted"/>
<evidence type="ECO:0000256" key="1">
    <source>
        <dbReference type="ARBA" id="ARBA00022553"/>
    </source>
</evidence>
<gene>
    <name evidence="4" type="ORF">KBB96_15675</name>
</gene>
<dbReference type="PANTHER" id="PTHR44591:SF3">
    <property type="entry name" value="RESPONSE REGULATORY DOMAIN-CONTAINING PROTEIN"/>
    <property type="match status" value="1"/>
</dbReference>
<dbReference type="SUPFAM" id="SSF52172">
    <property type="entry name" value="CheY-like"/>
    <property type="match status" value="1"/>
</dbReference>
<evidence type="ECO:0000259" key="3">
    <source>
        <dbReference type="PROSITE" id="PS50110"/>
    </source>
</evidence>
<dbReference type="KEGG" id="lamb:KBB96_15675"/>
<accession>A0A975G7Q0</accession>
<organism evidence="4 5">
    <name type="scientific">Luteolibacter ambystomatis</name>
    <dbReference type="NCBI Taxonomy" id="2824561"/>
    <lineage>
        <taxon>Bacteria</taxon>
        <taxon>Pseudomonadati</taxon>
        <taxon>Verrucomicrobiota</taxon>
        <taxon>Verrucomicrobiia</taxon>
        <taxon>Verrucomicrobiales</taxon>
        <taxon>Verrucomicrobiaceae</taxon>
        <taxon>Luteolibacter</taxon>
    </lineage>
</organism>
<keyword evidence="5" id="KW-1185">Reference proteome</keyword>
<feature type="modified residue" description="4-aspartylphosphate" evidence="2">
    <location>
        <position position="58"/>
    </location>
</feature>
<dbReference type="PROSITE" id="PS50110">
    <property type="entry name" value="RESPONSE_REGULATORY"/>
    <property type="match status" value="1"/>
</dbReference>
<evidence type="ECO:0000313" key="5">
    <source>
        <dbReference type="Proteomes" id="UP000676169"/>
    </source>
</evidence>
<dbReference type="AlphaFoldDB" id="A0A975G7Q0"/>
<dbReference type="Pfam" id="PF00072">
    <property type="entry name" value="Response_reg"/>
    <property type="match status" value="1"/>
</dbReference>
<dbReference type="PANTHER" id="PTHR44591">
    <property type="entry name" value="STRESS RESPONSE REGULATOR PROTEIN 1"/>
    <property type="match status" value="1"/>
</dbReference>
<protein>
    <submittedName>
        <fullName evidence="4">Response regulator</fullName>
    </submittedName>
</protein>
<sequence length="197" mass="21916">MSESGQHRSILIVDDEPTLRMAFSLALADEHTRVEEAVDGAQALLKLSERAFDLVLMDLRMPLLSGLEAVARLRARGNHCPVILCSAYLTVDDALLALRYGVVDFLAKPVELTRLREVVNGVLLPGSGPMWNALDRARRMEFHEALATLLPVVAEDEEIRIWLETFRWLASPDQQQPGGFFDASVGRARVERLVLAS</sequence>
<dbReference type="SMART" id="SM00448">
    <property type="entry name" value="REC"/>
    <property type="match status" value="1"/>
</dbReference>
<dbReference type="Proteomes" id="UP000676169">
    <property type="component" value="Chromosome"/>
</dbReference>
<dbReference type="InterPro" id="IPR050595">
    <property type="entry name" value="Bact_response_regulator"/>
</dbReference>
<feature type="domain" description="Response regulatory" evidence="3">
    <location>
        <begin position="9"/>
        <end position="123"/>
    </location>
</feature>